<proteinExistence type="predicted"/>
<dbReference type="CDD" id="cd00009">
    <property type="entry name" value="AAA"/>
    <property type="match status" value="1"/>
</dbReference>
<dbReference type="InterPro" id="IPR050238">
    <property type="entry name" value="DNA_Rep/Repair_Clamp_Loader"/>
</dbReference>
<dbReference type="CDD" id="cd18140">
    <property type="entry name" value="HLD_clamp_RFC"/>
    <property type="match status" value="1"/>
</dbReference>
<accession>A0A481Z027</accession>
<evidence type="ECO:0000256" key="1">
    <source>
        <dbReference type="ARBA" id="ARBA00022705"/>
    </source>
</evidence>
<dbReference type="InterPro" id="IPR027417">
    <property type="entry name" value="P-loop_NTPase"/>
</dbReference>
<dbReference type="InterPro" id="IPR013748">
    <property type="entry name" value="Rep_factorC_C"/>
</dbReference>
<dbReference type="GO" id="GO:0005524">
    <property type="term" value="F:ATP binding"/>
    <property type="evidence" value="ECO:0007669"/>
    <property type="project" value="UniProtKB-KW"/>
</dbReference>
<evidence type="ECO:0000259" key="4">
    <source>
        <dbReference type="SMART" id="SM00382"/>
    </source>
</evidence>
<organism evidence="5">
    <name type="scientific">Mimivirus LCMiAC01</name>
    <dbReference type="NCBI Taxonomy" id="2506608"/>
    <lineage>
        <taxon>Viruses</taxon>
        <taxon>Varidnaviria</taxon>
        <taxon>Bamfordvirae</taxon>
        <taxon>Nucleocytoviricota</taxon>
        <taxon>Megaviricetes</taxon>
        <taxon>Imitervirales</taxon>
        <taxon>Mimiviridae</taxon>
        <taxon>Klosneuvirinae</taxon>
    </lineage>
</organism>
<evidence type="ECO:0000256" key="3">
    <source>
        <dbReference type="ARBA" id="ARBA00022840"/>
    </source>
</evidence>
<evidence type="ECO:0000256" key="2">
    <source>
        <dbReference type="ARBA" id="ARBA00022741"/>
    </source>
</evidence>
<dbReference type="GO" id="GO:0003689">
    <property type="term" value="F:DNA clamp loader activity"/>
    <property type="evidence" value="ECO:0007669"/>
    <property type="project" value="TreeGrafter"/>
</dbReference>
<dbReference type="GO" id="GO:0006281">
    <property type="term" value="P:DNA repair"/>
    <property type="evidence" value="ECO:0007669"/>
    <property type="project" value="TreeGrafter"/>
</dbReference>
<dbReference type="EMBL" id="MK500398">
    <property type="protein sequence ID" value="QBK88769.1"/>
    <property type="molecule type" value="Genomic_DNA"/>
</dbReference>
<dbReference type="SUPFAM" id="SSF48019">
    <property type="entry name" value="post-AAA+ oligomerization domain-like"/>
    <property type="match status" value="1"/>
</dbReference>
<gene>
    <name evidence="5" type="ORF">LCMiAC01_04510</name>
</gene>
<dbReference type="PANTHER" id="PTHR11669:SF5">
    <property type="entry name" value="REPLICATION FACTOR C SUBUNIT 2"/>
    <property type="match status" value="1"/>
</dbReference>
<dbReference type="FunFam" id="1.10.8.60:FF:000012">
    <property type="entry name" value="Replication factor C subunit 4"/>
    <property type="match status" value="1"/>
</dbReference>
<feature type="domain" description="AAA+ ATPase" evidence="4">
    <location>
        <begin position="73"/>
        <end position="204"/>
    </location>
</feature>
<dbReference type="GO" id="GO:0006261">
    <property type="term" value="P:DNA-templated DNA replication"/>
    <property type="evidence" value="ECO:0007669"/>
    <property type="project" value="TreeGrafter"/>
</dbReference>
<dbReference type="Gene3D" id="1.10.8.60">
    <property type="match status" value="1"/>
</dbReference>
<dbReference type="InterPro" id="IPR003959">
    <property type="entry name" value="ATPase_AAA_core"/>
</dbReference>
<dbReference type="InterPro" id="IPR047854">
    <property type="entry name" value="RFC_lid"/>
</dbReference>
<dbReference type="PANTHER" id="PTHR11669">
    <property type="entry name" value="REPLICATION FACTOR C / DNA POLYMERASE III GAMMA-TAU SUBUNIT"/>
    <property type="match status" value="1"/>
</dbReference>
<keyword evidence="1" id="KW-0235">DNA replication</keyword>
<sequence length="360" mass="41292">MTTKKLLLKKQKILIIEDEDEDEENDITSRPRVIKNIDKSIPWIEKYRPKNIRDVLIDKNTMAKVKRIMIDKDMPNIIIVGVPGVGKTTTIQCIVRCLLGKHRDEGVLERNASDARGIKSVNESIINFCKKKLDIKQLPNRKYATHKIIVLDEADNMTKKAQQLINNLMGKFYSSTRFAFTCNNTSKIIEAIQSRCIIFRYRRLTNEQITKRLLEICTIENVPYTDKGLKALVSTANGDMRHAINNLQLTYYGYKKITVKNVYTLCDKPHPHDIKKIFMACIKKDFINALSYLNVLFDKGYSNYDISLNMKNTIKTLKINETPKLLCIDIINQTLLSISKGIDSKLQLTGCIAELCMAIP</sequence>
<reference evidence="5" key="1">
    <citation type="journal article" date="2019" name="MBio">
        <title>Virus Genomes from Deep Sea Sediments Expand the Ocean Megavirome and Support Independent Origins of Viral Gigantism.</title>
        <authorList>
            <person name="Backstrom D."/>
            <person name="Yutin N."/>
            <person name="Jorgensen S.L."/>
            <person name="Dharamshi J."/>
            <person name="Homa F."/>
            <person name="Zaremba-Niedwiedzka K."/>
            <person name="Spang A."/>
            <person name="Wolf Y.I."/>
            <person name="Koonin E.V."/>
            <person name="Ettema T.J."/>
        </authorList>
    </citation>
    <scope>NUCLEOTIDE SEQUENCE</scope>
</reference>
<keyword evidence="2" id="KW-0547">Nucleotide-binding</keyword>
<dbReference type="SUPFAM" id="SSF52540">
    <property type="entry name" value="P-loop containing nucleoside triphosphate hydrolases"/>
    <property type="match status" value="1"/>
</dbReference>
<dbReference type="Pfam" id="PF00004">
    <property type="entry name" value="AAA"/>
    <property type="match status" value="1"/>
</dbReference>
<name>A0A481Z027_9VIRU</name>
<dbReference type="InterPro" id="IPR003593">
    <property type="entry name" value="AAA+_ATPase"/>
</dbReference>
<dbReference type="GO" id="GO:0016887">
    <property type="term" value="F:ATP hydrolysis activity"/>
    <property type="evidence" value="ECO:0007669"/>
    <property type="project" value="InterPro"/>
</dbReference>
<evidence type="ECO:0000313" key="5">
    <source>
        <dbReference type="EMBL" id="QBK88769.1"/>
    </source>
</evidence>
<dbReference type="InterPro" id="IPR008921">
    <property type="entry name" value="DNA_pol3_clamp-load_cplx_C"/>
</dbReference>
<dbReference type="Pfam" id="PF08542">
    <property type="entry name" value="Rep_fac_C"/>
    <property type="match status" value="1"/>
</dbReference>
<protein>
    <submittedName>
        <fullName evidence="5">Rad17 cell cycle checkpoint protein</fullName>
    </submittedName>
</protein>
<dbReference type="GO" id="GO:0003677">
    <property type="term" value="F:DNA binding"/>
    <property type="evidence" value="ECO:0007669"/>
    <property type="project" value="InterPro"/>
</dbReference>
<dbReference type="Gene3D" id="1.20.272.10">
    <property type="match status" value="1"/>
</dbReference>
<dbReference type="SMART" id="SM00382">
    <property type="entry name" value="AAA"/>
    <property type="match status" value="1"/>
</dbReference>
<dbReference type="Gene3D" id="3.40.50.300">
    <property type="entry name" value="P-loop containing nucleotide triphosphate hydrolases"/>
    <property type="match status" value="1"/>
</dbReference>
<keyword evidence="3" id="KW-0067">ATP-binding</keyword>